<dbReference type="AlphaFoldDB" id="A0AAD6NHB9"/>
<name>A0AAD6NHB9_DREDA</name>
<accession>A0AAD6NHB9</accession>
<sequence>MGKTQTESMPESNCIQPLSTEDAATLEVGNDPLVAPTAAESREQLLYMPLSSAVNRALGIVEILEQILIYVAATDWDQFGIEGARKRSAAEIDPMITILMRCGLVNRFWRDVIIRSKRISHQLWRVANNTIDIGSADDPNAVNTDLELVLSPRFVRGTGERMNYPFLAFFTSRLSLAFGYDQSFEFAAWPDAHYKLFQKANFPTSFFTWPPNPYVYMCLQFSHHISPAFQRIGGIDWWAYRAEPMSAQSSCRPFRESNGCCLMLIENKNGVTCRDIWKQFCKFMDTQRSRPGTRYHLTNIWIGIGKEFEYPLDADNSQINILRLTNSGIISFAGGGLTGTEPESNPTEPYDYIVKAESFQRIECQSDVTQQSKAPNDKLHALKAAATSIPHDLAYRLLNPVQQ</sequence>
<dbReference type="EMBL" id="JAQGDS010000008">
    <property type="protein sequence ID" value="KAJ6258310.1"/>
    <property type="molecule type" value="Genomic_DNA"/>
</dbReference>
<proteinExistence type="predicted"/>
<organism evidence="1 2">
    <name type="scientific">Drechslerella dactyloides</name>
    <name type="common">Nematode-trapping fungus</name>
    <name type="synonym">Arthrobotrys dactyloides</name>
    <dbReference type="NCBI Taxonomy" id="74499"/>
    <lineage>
        <taxon>Eukaryota</taxon>
        <taxon>Fungi</taxon>
        <taxon>Dikarya</taxon>
        <taxon>Ascomycota</taxon>
        <taxon>Pezizomycotina</taxon>
        <taxon>Orbiliomycetes</taxon>
        <taxon>Orbiliales</taxon>
        <taxon>Orbiliaceae</taxon>
        <taxon>Drechslerella</taxon>
    </lineage>
</organism>
<evidence type="ECO:0000313" key="2">
    <source>
        <dbReference type="Proteomes" id="UP001221413"/>
    </source>
</evidence>
<keyword evidence="2" id="KW-1185">Reference proteome</keyword>
<protein>
    <submittedName>
        <fullName evidence="1">Uncharacterized protein</fullName>
    </submittedName>
</protein>
<reference evidence="1" key="1">
    <citation type="submission" date="2023-01" db="EMBL/GenBank/DDBJ databases">
        <title>The chitinases involved in constricting ring structure development in the nematode-trapping fungus Drechslerella dactyloides.</title>
        <authorList>
            <person name="Wang R."/>
            <person name="Zhang L."/>
            <person name="Tang P."/>
            <person name="Li S."/>
            <person name="Liang L."/>
        </authorList>
    </citation>
    <scope>NUCLEOTIDE SEQUENCE</scope>
    <source>
        <strain evidence="1">YMF1.00031</strain>
    </source>
</reference>
<comment type="caution">
    <text evidence="1">The sequence shown here is derived from an EMBL/GenBank/DDBJ whole genome shotgun (WGS) entry which is preliminary data.</text>
</comment>
<dbReference type="Proteomes" id="UP001221413">
    <property type="component" value="Unassembled WGS sequence"/>
</dbReference>
<gene>
    <name evidence="1" type="ORF">Dda_6350</name>
</gene>
<evidence type="ECO:0000313" key="1">
    <source>
        <dbReference type="EMBL" id="KAJ6258310.1"/>
    </source>
</evidence>